<gene>
    <name evidence="2" type="ORF">OSB1V03_LOCUS14207</name>
</gene>
<evidence type="ECO:0000256" key="1">
    <source>
        <dbReference type="SAM" id="MobiDB-lite"/>
    </source>
</evidence>
<keyword evidence="3" id="KW-1185">Reference proteome</keyword>
<name>A0A7R9Q5Y8_9ACAR</name>
<dbReference type="Proteomes" id="UP000759131">
    <property type="component" value="Unassembled WGS sequence"/>
</dbReference>
<feature type="region of interest" description="Disordered" evidence="1">
    <location>
        <begin position="23"/>
        <end position="62"/>
    </location>
</feature>
<dbReference type="EMBL" id="OC868011">
    <property type="protein sequence ID" value="CAD7633811.1"/>
    <property type="molecule type" value="Genomic_DNA"/>
</dbReference>
<evidence type="ECO:0000313" key="3">
    <source>
        <dbReference type="Proteomes" id="UP000759131"/>
    </source>
</evidence>
<dbReference type="EMBL" id="CAJPIZ010013436">
    <property type="protein sequence ID" value="CAG2114241.1"/>
    <property type="molecule type" value="Genomic_DNA"/>
</dbReference>
<evidence type="ECO:0000313" key="2">
    <source>
        <dbReference type="EMBL" id="CAD7633811.1"/>
    </source>
</evidence>
<proteinExistence type="predicted"/>
<dbReference type="OrthoDB" id="10524757at2759"/>
<accession>A0A7R9Q5Y8</accession>
<sequence>MFSVYRQKCVNWCQLVANRRHFTDDSDKDNDKSVTIKEDSVVDNASHKRDSTEDDGRRKSDDKVVVAKHNLNELIQTLKSKDIFGKPDDKLREVLAKPVFHIKKSARKEVPIEDTIKEDINE</sequence>
<reference evidence="2" key="1">
    <citation type="submission" date="2020-11" db="EMBL/GenBank/DDBJ databases">
        <authorList>
            <person name="Tran Van P."/>
        </authorList>
    </citation>
    <scope>NUCLEOTIDE SEQUENCE</scope>
</reference>
<organism evidence="2">
    <name type="scientific">Medioppia subpectinata</name>
    <dbReference type="NCBI Taxonomy" id="1979941"/>
    <lineage>
        <taxon>Eukaryota</taxon>
        <taxon>Metazoa</taxon>
        <taxon>Ecdysozoa</taxon>
        <taxon>Arthropoda</taxon>
        <taxon>Chelicerata</taxon>
        <taxon>Arachnida</taxon>
        <taxon>Acari</taxon>
        <taxon>Acariformes</taxon>
        <taxon>Sarcoptiformes</taxon>
        <taxon>Oribatida</taxon>
        <taxon>Brachypylina</taxon>
        <taxon>Oppioidea</taxon>
        <taxon>Oppiidae</taxon>
        <taxon>Medioppia</taxon>
    </lineage>
</organism>
<protein>
    <submittedName>
        <fullName evidence="2">Uncharacterized protein</fullName>
    </submittedName>
</protein>
<dbReference type="AlphaFoldDB" id="A0A7R9Q5Y8"/>